<evidence type="ECO:0000256" key="3">
    <source>
        <dbReference type="ARBA" id="ARBA00022448"/>
    </source>
</evidence>
<evidence type="ECO:0000256" key="1">
    <source>
        <dbReference type="ARBA" id="ARBA00004141"/>
    </source>
</evidence>
<name>A0A5B7IWE0_PORTR</name>
<evidence type="ECO:0000256" key="8">
    <source>
        <dbReference type="PIRSR" id="PIRSR600175-1"/>
    </source>
</evidence>
<dbReference type="GO" id="GO:0005886">
    <property type="term" value="C:plasma membrane"/>
    <property type="evidence" value="ECO:0007669"/>
    <property type="project" value="TreeGrafter"/>
</dbReference>
<evidence type="ECO:0000256" key="4">
    <source>
        <dbReference type="ARBA" id="ARBA00022692"/>
    </source>
</evidence>
<dbReference type="GO" id="GO:0046872">
    <property type="term" value="F:metal ion binding"/>
    <property type="evidence" value="ECO:0007669"/>
    <property type="project" value="UniProtKB-KW"/>
</dbReference>
<dbReference type="InterPro" id="IPR037272">
    <property type="entry name" value="SNS_sf"/>
</dbReference>
<keyword evidence="3" id="KW-0813">Transport</keyword>
<dbReference type="PANTHER" id="PTHR11616">
    <property type="entry name" value="SODIUM/CHLORIDE DEPENDENT TRANSPORTER"/>
    <property type="match status" value="1"/>
</dbReference>
<dbReference type="GO" id="GO:0005332">
    <property type="term" value="F:gamma-aminobutyric acid:sodium:chloride symporter activity"/>
    <property type="evidence" value="ECO:0007669"/>
    <property type="project" value="TreeGrafter"/>
</dbReference>
<evidence type="ECO:0000256" key="2">
    <source>
        <dbReference type="ARBA" id="ARBA00006459"/>
    </source>
</evidence>
<gene>
    <name evidence="10" type="primary">Slc6a11</name>
    <name evidence="10" type="ORF">E2C01_081632</name>
</gene>
<accession>A0A5B7IWE0</accession>
<evidence type="ECO:0000313" key="10">
    <source>
        <dbReference type="EMBL" id="MPC86795.1"/>
    </source>
</evidence>
<dbReference type="EMBL" id="VSRR010072540">
    <property type="protein sequence ID" value="MPC86795.1"/>
    <property type="molecule type" value="Genomic_DNA"/>
</dbReference>
<keyword evidence="8" id="KW-0915">Sodium</keyword>
<keyword evidence="11" id="KW-1185">Reference proteome</keyword>
<dbReference type="OrthoDB" id="6581954at2759"/>
<evidence type="ECO:0000313" key="11">
    <source>
        <dbReference type="Proteomes" id="UP000324222"/>
    </source>
</evidence>
<feature type="transmembrane region" description="Helical" evidence="9">
    <location>
        <begin position="81"/>
        <end position="101"/>
    </location>
</feature>
<dbReference type="PANTHER" id="PTHR11616:SF325">
    <property type="entry name" value="TRANSPORTER"/>
    <property type="match status" value="1"/>
</dbReference>
<dbReference type="AlphaFoldDB" id="A0A5B7IWE0"/>
<dbReference type="InterPro" id="IPR000175">
    <property type="entry name" value="Na/ntran_symport"/>
</dbReference>
<protein>
    <submittedName>
        <fullName evidence="10">Sodium-and chloride-dependent GABA transporter 3</fullName>
    </submittedName>
</protein>
<feature type="binding site" evidence="8">
    <location>
        <position position="52"/>
    </location>
    <ligand>
        <name>Na(+)</name>
        <dbReference type="ChEBI" id="CHEBI:29101"/>
        <label>1</label>
    </ligand>
</feature>
<keyword evidence="5" id="KW-0769">Symport</keyword>
<comment type="caution">
    <text evidence="10">The sequence shown here is derived from an EMBL/GenBank/DDBJ whole genome shotgun (WGS) entry which is preliminary data.</text>
</comment>
<keyword evidence="7 9" id="KW-0472">Membrane</keyword>
<evidence type="ECO:0000256" key="9">
    <source>
        <dbReference type="SAM" id="Phobius"/>
    </source>
</evidence>
<evidence type="ECO:0000256" key="5">
    <source>
        <dbReference type="ARBA" id="ARBA00022847"/>
    </source>
</evidence>
<dbReference type="SUPFAM" id="SSF161070">
    <property type="entry name" value="SNF-like"/>
    <property type="match status" value="1"/>
</dbReference>
<sequence>MHVVFLEGVDEMYGKVCPGLAFIAYPKAMAAMPMAPLWSALFFCMILMVGLDSQFVQVESVVTAVVDLFPNQLRVGYRREMLVGVVCLVDMVIGCTMVMQVSGEEW</sequence>
<proteinExistence type="inferred from homology"/>
<keyword evidence="6 9" id="KW-1133">Transmembrane helix</keyword>
<keyword evidence="8" id="KW-0479">Metal-binding</keyword>
<reference evidence="10 11" key="1">
    <citation type="submission" date="2019-05" db="EMBL/GenBank/DDBJ databases">
        <title>Another draft genome of Portunus trituberculatus and its Hox gene families provides insights of decapod evolution.</title>
        <authorList>
            <person name="Jeong J.-H."/>
            <person name="Song I."/>
            <person name="Kim S."/>
            <person name="Choi T."/>
            <person name="Kim D."/>
            <person name="Ryu S."/>
            <person name="Kim W."/>
        </authorList>
    </citation>
    <scope>NUCLEOTIDE SEQUENCE [LARGE SCALE GENOMIC DNA]</scope>
    <source>
        <tissue evidence="10">Muscle</tissue>
    </source>
</reference>
<organism evidence="10 11">
    <name type="scientific">Portunus trituberculatus</name>
    <name type="common">Swimming crab</name>
    <name type="synonym">Neptunus trituberculatus</name>
    <dbReference type="NCBI Taxonomy" id="210409"/>
    <lineage>
        <taxon>Eukaryota</taxon>
        <taxon>Metazoa</taxon>
        <taxon>Ecdysozoa</taxon>
        <taxon>Arthropoda</taxon>
        <taxon>Crustacea</taxon>
        <taxon>Multicrustacea</taxon>
        <taxon>Malacostraca</taxon>
        <taxon>Eumalacostraca</taxon>
        <taxon>Eucarida</taxon>
        <taxon>Decapoda</taxon>
        <taxon>Pleocyemata</taxon>
        <taxon>Brachyura</taxon>
        <taxon>Eubrachyura</taxon>
        <taxon>Portunoidea</taxon>
        <taxon>Portunidae</taxon>
        <taxon>Portuninae</taxon>
        <taxon>Portunus</taxon>
    </lineage>
</organism>
<feature type="binding site" evidence="8">
    <location>
        <position position="53"/>
    </location>
    <ligand>
        <name>Na(+)</name>
        <dbReference type="ChEBI" id="CHEBI:29101"/>
        <label>1</label>
    </ligand>
</feature>
<comment type="subcellular location">
    <subcellularLocation>
        <location evidence="1">Membrane</location>
        <topology evidence="1">Multi-pass membrane protein</topology>
    </subcellularLocation>
</comment>
<dbReference type="Pfam" id="PF00209">
    <property type="entry name" value="SNF"/>
    <property type="match status" value="1"/>
</dbReference>
<dbReference type="Proteomes" id="UP000324222">
    <property type="component" value="Unassembled WGS sequence"/>
</dbReference>
<evidence type="ECO:0000256" key="7">
    <source>
        <dbReference type="ARBA" id="ARBA00023136"/>
    </source>
</evidence>
<evidence type="ECO:0000256" key="6">
    <source>
        <dbReference type="ARBA" id="ARBA00022989"/>
    </source>
</evidence>
<comment type="similarity">
    <text evidence="2">Belongs to the sodium:neurotransmitter symporter (SNF) (TC 2.A.22) family.</text>
</comment>
<dbReference type="PROSITE" id="PS50267">
    <property type="entry name" value="NA_NEUROTRAN_SYMP_3"/>
    <property type="match status" value="1"/>
</dbReference>
<keyword evidence="4 9" id="KW-0812">Transmembrane</keyword>
<feature type="transmembrane region" description="Helical" evidence="9">
    <location>
        <begin position="30"/>
        <end position="51"/>
    </location>
</feature>